<dbReference type="Proteomes" id="UP000789901">
    <property type="component" value="Unassembled WGS sequence"/>
</dbReference>
<evidence type="ECO:0000313" key="2">
    <source>
        <dbReference type="Proteomes" id="UP000789901"/>
    </source>
</evidence>
<feature type="non-terminal residue" evidence="1">
    <location>
        <position position="1"/>
    </location>
</feature>
<dbReference type="EMBL" id="CAJVQB010027509">
    <property type="protein sequence ID" value="CAG8810675.1"/>
    <property type="molecule type" value="Genomic_DNA"/>
</dbReference>
<comment type="caution">
    <text evidence="1">The sequence shown here is derived from an EMBL/GenBank/DDBJ whole genome shotgun (WGS) entry which is preliminary data.</text>
</comment>
<keyword evidence="2" id="KW-1185">Reference proteome</keyword>
<gene>
    <name evidence="1" type="ORF">GMARGA_LOCUS25146</name>
</gene>
<proteinExistence type="predicted"/>
<name>A0ABN7W158_GIGMA</name>
<reference evidence="1 2" key="1">
    <citation type="submission" date="2021-06" db="EMBL/GenBank/DDBJ databases">
        <authorList>
            <person name="Kallberg Y."/>
            <person name="Tangrot J."/>
            <person name="Rosling A."/>
        </authorList>
    </citation>
    <scope>NUCLEOTIDE SEQUENCE [LARGE SCALE GENOMIC DNA]</scope>
    <source>
        <strain evidence="1 2">120-4 pot B 10/14</strain>
    </source>
</reference>
<accession>A0ABN7W158</accession>
<protein>
    <submittedName>
        <fullName evidence="1">25206_t:CDS:1</fullName>
    </submittedName>
</protein>
<evidence type="ECO:0000313" key="1">
    <source>
        <dbReference type="EMBL" id="CAG8810675.1"/>
    </source>
</evidence>
<sequence length="175" mass="19889">LELNYLTQQEHERVDTYATKFKRLLNHVNTKNCLPVAYIVRMFLDGLKDIYAALVAIVVPKSLSKAVAAARRVEAGNYYGRHNTQVAKQVRVGSKLSDLKKRIDKIALNYAILTSKIKDAPAISKNKTKIDNTVWPKEVYGLDKIISKFERIVMRNYTPAWFSDMSEDSPDEAAL</sequence>
<organism evidence="1 2">
    <name type="scientific">Gigaspora margarita</name>
    <dbReference type="NCBI Taxonomy" id="4874"/>
    <lineage>
        <taxon>Eukaryota</taxon>
        <taxon>Fungi</taxon>
        <taxon>Fungi incertae sedis</taxon>
        <taxon>Mucoromycota</taxon>
        <taxon>Glomeromycotina</taxon>
        <taxon>Glomeromycetes</taxon>
        <taxon>Diversisporales</taxon>
        <taxon>Gigasporaceae</taxon>
        <taxon>Gigaspora</taxon>
    </lineage>
</organism>